<keyword evidence="2" id="KW-1185">Reference proteome</keyword>
<reference evidence="1" key="1">
    <citation type="submission" date="2020-11" db="EMBL/GenBank/DDBJ databases">
        <title>Adaptations for nitrogen fixation in a non-lichenized fungal sporocarp promotes dispersal by wood-feeding termites.</title>
        <authorList>
            <consortium name="DOE Joint Genome Institute"/>
            <person name="Koch R.A."/>
            <person name="Yoon G."/>
            <person name="Arayal U."/>
            <person name="Lail K."/>
            <person name="Amirebrahimi M."/>
            <person name="Labutti K."/>
            <person name="Lipzen A."/>
            <person name="Riley R."/>
            <person name="Barry K."/>
            <person name="Henrissat B."/>
            <person name="Grigoriev I.V."/>
            <person name="Herr J.R."/>
            <person name="Aime M.C."/>
        </authorList>
    </citation>
    <scope>NUCLEOTIDE SEQUENCE</scope>
    <source>
        <strain evidence="1">MCA 3950</strain>
    </source>
</reference>
<sequence>MILRSTLRSIRREAYCTGPFSFRNERNPKCGIRFWSKSVPRSVTEATDVNGQPIDSTGGFYGSTLLSHPRPFKCQIEPRTPSAKALN</sequence>
<evidence type="ECO:0000313" key="1">
    <source>
        <dbReference type="EMBL" id="KAG7450414.1"/>
    </source>
</evidence>
<accession>A0A9P7W0N3</accession>
<protein>
    <submittedName>
        <fullName evidence="1">Uncharacterized protein</fullName>
    </submittedName>
</protein>
<dbReference type="EMBL" id="MU250526">
    <property type="protein sequence ID" value="KAG7450414.1"/>
    <property type="molecule type" value="Genomic_DNA"/>
</dbReference>
<dbReference type="GeneID" id="66103502"/>
<gene>
    <name evidence="1" type="ORF">BT62DRAFT_510679</name>
</gene>
<comment type="caution">
    <text evidence="1">The sequence shown here is derived from an EMBL/GenBank/DDBJ whole genome shotgun (WGS) entry which is preliminary data.</text>
</comment>
<evidence type="ECO:0000313" key="2">
    <source>
        <dbReference type="Proteomes" id="UP000812287"/>
    </source>
</evidence>
<name>A0A9P7W0N3_9AGAR</name>
<dbReference type="OrthoDB" id="2789670at2759"/>
<dbReference type="RefSeq" id="XP_043043914.1">
    <property type="nucleotide sequence ID" value="XM_043181206.1"/>
</dbReference>
<proteinExistence type="predicted"/>
<dbReference type="AlphaFoldDB" id="A0A9P7W0N3"/>
<dbReference type="Proteomes" id="UP000812287">
    <property type="component" value="Unassembled WGS sequence"/>
</dbReference>
<organism evidence="1 2">
    <name type="scientific">Guyanagaster necrorhizus</name>
    <dbReference type="NCBI Taxonomy" id="856835"/>
    <lineage>
        <taxon>Eukaryota</taxon>
        <taxon>Fungi</taxon>
        <taxon>Dikarya</taxon>
        <taxon>Basidiomycota</taxon>
        <taxon>Agaricomycotina</taxon>
        <taxon>Agaricomycetes</taxon>
        <taxon>Agaricomycetidae</taxon>
        <taxon>Agaricales</taxon>
        <taxon>Marasmiineae</taxon>
        <taxon>Physalacriaceae</taxon>
        <taxon>Guyanagaster</taxon>
    </lineage>
</organism>